<gene>
    <name evidence="19" type="primary">Cul4b</name>
    <name evidence="19" type="ORF">IBISTR_R10417</name>
</gene>
<dbReference type="FunFam" id="1.20.1310.10:FF:000004">
    <property type="entry name" value="Cullin 4B"/>
    <property type="match status" value="1"/>
</dbReference>
<evidence type="ECO:0000256" key="14">
    <source>
        <dbReference type="ARBA" id="ARBA00068305"/>
    </source>
</evidence>
<dbReference type="PROSITE" id="PS01256">
    <property type="entry name" value="CULLIN_1"/>
    <property type="match status" value="1"/>
</dbReference>
<reference evidence="19 20" key="1">
    <citation type="submission" date="2019-09" db="EMBL/GenBank/DDBJ databases">
        <title>Bird 10,000 Genomes (B10K) Project - Family phase.</title>
        <authorList>
            <person name="Zhang G."/>
        </authorList>
    </citation>
    <scope>NUCLEOTIDE SEQUENCE [LARGE SCALE GENOMIC DNA]</scope>
    <source>
        <strain evidence="19">B10K-DU-030-25</strain>
    </source>
</reference>
<dbReference type="Gene3D" id="1.20.1310.10">
    <property type="entry name" value="Cullin Repeats"/>
    <property type="match status" value="4"/>
</dbReference>
<keyword evidence="9" id="KW-0833">Ubl conjugation pathway</keyword>
<dbReference type="SUPFAM" id="SSF46785">
    <property type="entry name" value="Winged helix' DNA-binding domain"/>
    <property type="match status" value="1"/>
</dbReference>
<feature type="non-terminal residue" evidence="19">
    <location>
        <position position="885"/>
    </location>
</feature>
<keyword evidence="11" id="KW-0234">DNA repair</keyword>
<dbReference type="Pfam" id="PF10557">
    <property type="entry name" value="Cullin_Nedd8"/>
    <property type="match status" value="1"/>
</dbReference>
<dbReference type="InterPro" id="IPR036317">
    <property type="entry name" value="Cullin_homology_sf"/>
</dbReference>
<dbReference type="Gene3D" id="1.10.10.10">
    <property type="entry name" value="Winged helix-like DNA-binding domain superfamily/Winged helix DNA-binding domain"/>
    <property type="match status" value="1"/>
</dbReference>
<dbReference type="InterPro" id="IPR001373">
    <property type="entry name" value="Cullin_N"/>
</dbReference>
<dbReference type="FunFam" id="1.20.1310.10:FF:000008">
    <property type="entry name" value="Cullin 4B"/>
    <property type="match status" value="1"/>
</dbReference>
<keyword evidence="10" id="KW-0832">Ubl conjugation</keyword>
<evidence type="ECO:0000256" key="11">
    <source>
        <dbReference type="ARBA" id="ARBA00023204"/>
    </source>
</evidence>
<keyword evidence="12" id="KW-0539">Nucleus</keyword>
<dbReference type="GO" id="GO:0016567">
    <property type="term" value="P:protein ubiquitination"/>
    <property type="evidence" value="ECO:0007669"/>
    <property type="project" value="UniProtKB-UniPathway"/>
</dbReference>
<dbReference type="InterPro" id="IPR019559">
    <property type="entry name" value="Cullin_neddylation_domain"/>
</dbReference>
<feature type="domain" description="Cullin family profile" evidence="18">
    <location>
        <begin position="530"/>
        <end position="758"/>
    </location>
</feature>
<evidence type="ECO:0000256" key="1">
    <source>
        <dbReference type="ARBA" id="ARBA00004123"/>
    </source>
</evidence>
<dbReference type="InterPro" id="IPR036388">
    <property type="entry name" value="WH-like_DNA-bd_sf"/>
</dbReference>
<protein>
    <recommendedName>
        <fullName evidence="14">Cullin-4B</fullName>
    </recommendedName>
</protein>
<dbReference type="GO" id="GO:0006511">
    <property type="term" value="P:ubiquitin-dependent protein catabolic process"/>
    <property type="evidence" value="ECO:0007669"/>
    <property type="project" value="InterPro"/>
</dbReference>
<keyword evidence="13" id="KW-0131">Cell cycle</keyword>
<evidence type="ECO:0000313" key="20">
    <source>
        <dbReference type="Proteomes" id="UP000587655"/>
    </source>
</evidence>
<dbReference type="UniPathway" id="UPA00143"/>
<dbReference type="PROSITE" id="PS50069">
    <property type="entry name" value="CULLIN_2"/>
    <property type="match status" value="1"/>
</dbReference>
<dbReference type="EMBL" id="VZSZ01008924">
    <property type="protein sequence ID" value="NXA27043.1"/>
    <property type="molecule type" value="Genomic_DNA"/>
</dbReference>
<feature type="region of interest" description="Disordered" evidence="17">
    <location>
        <begin position="1"/>
        <end position="73"/>
    </location>
</feature>
<evidence type="ECO:0000256" key="7">
    <source>
        <dbReference type="ARBA" id="ARBA00022553"/>
    </source>
</evidence>
<evidence type="ECO:0000256" key="3">
    <source>
        <dbReference type="ARBA" id="ARBA00004906"/>
    </source>
</evidence>
<dbReference type="PANTHER" id="PTHR11932">
    <property type="entry name" value="CULLIN"/>
    <property type="match status" value="1"/>
</dbReference>
<evidence type="ECO:0000256" key="6">
    <source>
        <dbReference type="ARBA" id="ARBA00022499"/>
    </source>
</evidence>
<accession>A0A7K7UD13</accession>
<evidence type="ECO:0000256" key="15">
    <source>
        <dbReference type="PROSITE-ProRule" id="PRU00330"/>
    </source>
</evidence>
<comment type="pathway">
    <text evidence="3">Protein modification; protein ubiquitination.</text>
</comment>
<dbReference type="GO" id="GO:0031625">
    <property type="term" value="F:ubiquitin protein ligase binding"/>
    <property type="evidence" value="ECO:0007669"/>
    <property type="project" value="InterPro"/>
</dbReference>
<dbReference type="Pfam" id="PF26557">
    <property type="entry name" value="Cullin_AB"/>
    <property type="match status" value="1"/>
</dbReference>
<comment type="caution">
    <text evidence="19">The sequence shown here is derived from an EMBL/GenBank/DDBJ whole genome shotgun (WGS) entry which is preliminary data.</text>
</comment>
<dbReference type="InterPro" id="IPR059120">
    <property type="entry name" value="Cullin-like_AB"/>
</dbReference>
<feature type="non-terminal residue" evidence="19">
    <location>
        <position position="1"/>
    </location>
</feature>
<dbReference type="SUPFAM" id="SSF75632">
    <property type="entry name" value="Cullin homology domain"/>
    <property type="match status" value="1"/>
</dbReference>
<dbReference type="InterPro" id="IPR016157">
    <property type="entry name" value="Cullin_CS"/>
</dbReference>
<comment type="subcellular location">
    <subcellularLocation>
        <location evidence="2">Cytoplasm</location>
    </subcellularLocation>
    <subcellularLocation>
        <location evidence="1">Nucleus</location>
    </subcellularLocation>
</comment>
<evidence type="ECO:0000259" key="18">
    <source>
        <dbReference type="PROSITE" id="PS50069"/>
    </source>
</evidence>
<evidence type="ECO:0000256" key="8">
    <source>
        <dbReference type="ARBA" id="ARBA00022763"/>
    </source>
</evidence>
<evidence type="ECO:0000256" key="17">
    <source>
        <dbReference type="SAM" id="MobiDB-lite"/>
    </source>
</evidence>
<sequence>MFPTGFSSPNPPAAAQEVRPATDGNTSSSSSCKKRKLNNSSNSNSEREEFDSISSCASSPSKNTSSSSSSVISTSSCSSSGVASSNHHLQKKLRFEDSVDFIGLDVKMAEESSSSSSPAVSSQQQHQQQLKNKSLLISSVAVGHHANGLTKAASSTVSSFANSKPGSAKKLVIKNFKDKPKLPENYTDETWQKLKEAVEAIQNSTSIKYNLEELYQAVENLCSYKISANLYKQLRQICEDHIKAQIHQFREYPFVLFLKKIDKCWQDHCRQMIMIRSIFLFLDRTYVLQNSMLPSIWDMGLELFRTHIISDQKVQNKTIDGILLLIERERNGEAIDRSLLRSLLSMLSDLQIYQDSFEHRFLEETNRLYAAEGQRLMQEREVPEYLHHVNKRLEEEADRIITYLDQSTQKPLIATVEKQLLGEHLTAILQKGLNHLLDENRIQDLSLLYQLFSRVRGGVQVLLQHWIEYIKAFGSTIVINPEKDKTMVQELLDFKDKVDHIIDVCFLKNEKFVNAMKEAFETFINKRPNKPAELIAKYVDSKLRAGNKEATDEELEKMLDKIMIIFRFIYGKDVFEAFYKKDLAKRLLVGKSASVDAEKSMLSKLKHECGAAFTSKLEGMFKDMELSKDIMIQFKQYMQNQNVPGNIELTVNILTMGYWPTYVPMEVHLPPEMVKLQEIFKTFYLGKHSGRKLQWQSTLGHCVLKAEFKEGKKELQVSLFQTLVLLMFNEGEEFSLEEIKQATGIEDGELRRTLQSLACGKARVLTKSPKGKDVEDGDKFTCNDDFRHKLFRIKINQIQMKETVEEQASTTERVFQDRQYQIDAAIVRIMKMRKTLSHNLLVSEVYNQLKFPVKPADLKKRIESLIDRDYMERDKENPNQYNYIA</sequence>
<keyword evidence="20" id="KW-1185">Reference proteome</keyword>
<evidence type="ECO:0000256" key="10">
    <source>
        <dbReference type="ARBA" id="ARBA00022843"/>
    </source>
</evidence>
<dbReference type="GO" id="GO:0005634">
    <property type="term" value="C:nucleus"/>
    <property type="evidence" value="ECO:0007669"/>
    <property type="project" value="UniProtKB-SubCell"/>
</dbReference>
<dbReference type="GO" id="GO:0031464">
    <property type="term" value="C:Cul4A-RING E3 ubiquitin ligase complex"/>
    <property type="evidence" value="ECO:0007669"/>
    <property type="project" value="UniProtKB-ARBA"/>
</dbReference>
<evidence type="ECO:0000256" key="2">
    <source>
        <dbReference type="ARBA" id="ARBA00004496"/>
    </source>
</evidence>
<dbReference type="InterPro" id="IPR016159">
    <property type="entry name" value="Cullin_repeat-like_dom_sf"/>
</dbReference>
<dbReference type="InterPro" id="IPR036390">
    <property type="entry name" value="WH_DNA-bd_sf"/>
</dbReference>
<dbReference type="Proteomes" id="UP000587655">
    <property type="component" value="Unassembled WGS sequence"/>
</dbReference>
<evidence type="ECO:0000256" key="16">
    <source>
        <dbReference type="RuleBase" id="RU003829"/>
    </source>
</evidence>
<keyword evidence="6" id="KW-1017">Isopeptide bond</keyword>
<dbReference type="InterPro" id="IPR016158">
    <property type="entry name" value="Cullin_homology"/>
</dbReference>
<dbReference type="AlphaFoldDB" id="A0A7K7UD13"/>
<dbReference type="SMART" id="SM00182">
    <property type="entry name" value="CULLIN"/>
    <property type="match status" value="1"/>
</dbReference>
<evidence type="ECO:0000313" key="19">
    <source>
        <dbReference type="EMBL" id="NXA27043.1"/>
    </source>
</evidence>
<evidence type="ECO:0000256" key="9">
    <source>
        <dbReference type="ARBA" id="ARBA00022786"/>
    </source>
</evidence>
<dbReference type="Gene3D" id="3.30.230.130">
    <property type="entry name" value="Cullin, Chain C, Domain 2"/>
    <property type="match status" value="1"/>
</dbReference>
<evidence type="ECO:0000256" key="13">
    <source>
        <dbReference type="ARBA" id="ARBA00023306"/>
    </source>
</evidence>
<dbReference type="GO" id="GO:0005737">
    <property type="term" value="C:cytoplasm"/>
    <property type="evidence" value="ECO:0007669"/>
    <property type="project" value="UniProtKB-SubCell"/>
</dbReference>
<dbReference type="FunFam" id="3.30.230.130:FF:000001">
    <property type="entry name" value="Cullin 4A"/>
    <property type="match status" value="1"/>
</dbReference>
<organism evidence="19 20">
    <name type="scientific">Ibidorhyncha struthersii</name>
    <dbReference type="NCBI Taxonomy" id="425643"/>
    <lineage>
        <taxon>Eukaryota</taxon>
        <taxon>Metazoa</taxon>
        <taxon>Chordata</taxon>
        <taxon>Craniata</taxon>
        <taxon>Vertebrata</taxon>
        <taxon>Euteleostomi</taxon>
        <taxon>Archelosauria</taxon>
        <taxon>Archosauria</taxon>
        <taxon>Dinosauria</taxon>
        <taxon>Saurischia</taxon>
        <taxon>Theropoda</taxon>
        <taxon>Coelurosauria</taxon>
        <taxon>Aves</taxon>
        <taxon>Neognathae</taxon>
        <taxon>Neoaves</taxon>
        <taxon>Charadriiformes</taxon>
        <taxon>Charadriidae</taxon>
        <taxon>Ibidorhyncha</taxon>
    </lineage>
</organism>
<name>A0A7K7UD13_9CHAR</name>
<dbReference type="SUPFAM" id="SSF74788">
    <property type="entry name" value="Cullin repeat-like"/>
    <property type="match status" value="1"/>
</dbReference>
<feature type="compositionally biased region" description="Low complexity" evidence="17">
    <location>
        <begin position="54"/>
        <end position="73"/>
    </location>
</feature>
<dbReference type="GO" id="GO:0006281">
    <property type="term" value="P:DNA repair"/>
    <property type="evidence" value="ECO:0007669"/>
    <property type="project" value="UniProtKB-KW"/>
</dbReference>
<dbReference type="FunFam" id="1.20.1310.10:FF:000003">
    <property type="entry name" value="Cullin 4A"/>
    <property type="match status" value="1"/>
</dbReference>
<dbReference type="InterPro" id="IPR045093">
    <property type="entry name" value="Cullin"/>
</dbReference>
<dbReference type="Pfam" id="PF00888">
    <property type="entry name" value="Cullin"/>
    <property type="match status" value="1"/>
</dbReference>
<dbReference type="GO" id="GO:0042254">
    <property type="term" value="P:ribosome biogenesis"/>
    <property type="evidence" value="ECO:0007669"/>
    <property type="project" value="UniProtKB-ARBA"/>
</dbReference>
<evidence type="ECO:0000256" key="12">
    <source>
        <dbReference type="ARBA" id="ARBA00023242"/>
    </source>
</evidence>
<dbReference type="GO" id="GO:0031465">
    <property type="term" value="C:Cul4B-RING E3 ubiquitin ligase complex"/>
    <property type="evidence" value="ECO:0007669"/>
    <property type="project" value="UniProtKB-ARBA"/>
</dbReference>
<dbReference type="FunFam" id="1.20.1310.10:FF:000059">
    <property type="entry name" value="Cullin-4B"/>
    <property type="match status" value="1"/>
</dbReference>
<keyword evidence="7" id="KW-0597">Phosphoprotein</keyword>
<dbReference type="SMART" id="SM00884">
    <property type="entry name" value="Cullin_Nedd8"/>
    <property type="match status" value="1"/>
</dbReference>
<comment type="similarity">
    <text evidence="4 15 16">Belongs to the cullin family.</text>
</comment>
<evidence type="ECO:0000256" key="4">
    <source>
        <dbReference type="ARBA" id="ARBA00006019"/>
    </source>
</evidence>
<dbReference type="FunFam" id="1.10.10.10:FF:000050">
    <property type="entry name" value="Cullin 4B"/>
    <property type="match status" value="1"/>
</dbReference>
<evidence type="ECO:0000256" key="5">
    <source>
        <dbReference type="ARBA" id="ARBA00022490"/>
    </source>
</evidence>
<keyword evidence="5" id="KW-0963">Cytoplasm</keyword>
<keyword evidence="8" id="KW-0227">DNA damage</keyword>
<proteinExistence type="inferred from homology"/>